<dbReference type="InterPro" id="IPR029043">
    <property type="entry name" value="GcvT/YgfZ_C"/>
</dbReference>
<dbReference type="SUPFAM" id="SSF101790">
    <property type="entry name" value="Aminomethyltransferase beta-barrel domain"/>
    <property type="match status" value="1"/>
</dbReference>
<dbReference type="EMBL" id="ARZY01000002">
    <property type="protein sequence ID" value="EWH11997.1"/>
    <property type="molecule type" value="Genomic_DNA"/>
</dbReference>
<dbReference type="PIRSF" id="PIRSF006487">
    <property type="entry name" value="GcvT"/>
    <property type="match status" value="1"/>
</dbReference>
<dbReference type="SUPFAM" id="SSF103025">
    <property type="entry name" value="Folate-binding domain"/>
    <property type="match status" value="1"/>
</dbReference>
<sequence>MSTTTYQLNDWSAIQISGEDKYTYLNSQLTADLTSLAANQACFACHCDAKGKVWALSYIIPFKDNLLLFQHKSTIEKSLAELKKFGVFAKIEFSQCDFDFSFQRTETESALHQVIDSAQTSVQMSPNIRLFVSSASQSDDAAFVAALSDNLIPFITQQHQGEFVPQAINAHALNAISFKKGCYMGQETVARMRYRGGNKRGCFAIASEQTLQIGETIEVQLGENWRRAGEIIQSTADNSSGQCQGIAVLALDSDIQANYRVKDDSQRQVQLSAQPYSLEYEETK</sequence>
<dbReference type="Pfam" id="PF21130">
    <property type="entry name" value="YgfZ_barrel"/>
    <property type="match status" value="1"/>
</dbReference>
<accession>W7QSJ1</accession>
<dbReference type="OrthoDB" id="9796287at2"/>
<name>W7QSJ1_9ALTE</name>
<dbReference type="Gene3D" id="2.40.30.160">
    <property type="match status" value="1"/>
</dbReference>
<dbReference type="eggNOG" id="COG0354">
    <property type="taxonomic scope" value="Bacteria"/>
</dbReference>
<keyword evidence="3" id="KW-1185">Reference proteome</keyword>
<gene>
    <name evidence="2" type="ORF">DS2_02398</name>
</gene>
<evidence type="ECO:0000259" key="1">
    <source>
        <dbReference type="Pfam" id="PF21130"/>
    </source>
</evidence>
<dbReference type="Proteomes" id="UP000019276">
    <property type="component" value="Unassembled WGS sequence"/>
</dbReference>
<dbReference type="RefSeq" id="WP_035013013.1">
    <property type="nucleotide sequence ID" value="NZ_ARZY01000002.1"/>
</dbReference>
<dbReference type="AlphaFoldDB" id="W7QSJ1"/>
<proteinExistence type="predicted"/>
<dbReference type="PATRIC" id="fig|1328313.3.peg.501"/>
<dbReference type="InterPro" id="IPR045179">
    <property type="entry name" value="YgfZ/GcvT"/>
</dbReference>
<evidence type="ECO:0000313" key="3">
    <source>
        <dbReference type="Proteomes" id="UP000019276"/>
    </source>
</evidence>
<dbReference type="GO" id="GO:0016226">
    <property type="term" value="P:iron-sulfur cluster assembly"/>
    <property type="evidence" value="ECO:0007669"/>
    <property type="project" value="TreeGrafter"/>
</dbReference>
<dbReference type="InterPro" id="IPR048451">
    <property type="entry name" value="YgfZ_barrel"/>
</dbReference>
<dbReference type="Gene3D" id="3.30.70.1400">
    <property type="entry name" value="Aminomethyltransferase beta-barrel domains"/>
    <property type="match status" value="1"/>
</dbReference>
<organism evidence="2 3">
    <name type="scientific">Catenovulum agarivorans DS-2</name>
    <dbReference type="NCBI Taxonomy" id="1328313"/>
    <lineage>
        <taxon>Bacteria</taxon>
        <taxon>Pseudomonadati</taxon>
        <taxon>Pseudomonadota</taxon>
        <taxon>Gammaproteobacteria</taxon>
        <taxon>Alteromonadales</taxon>
        <taxon>Alteromonadaceae</taxon>
        <taxon>Catenovulum</taxon>
    </lineage>
</organism>
<dbReference type="PANTHER" id="PTHR22602">
    <property type="entry name" value="TRANSFERASE CAF17, MITOCHONDRIAL-RELATED"/>
    <property type="match status" value="1"/>
</dbReference>
<protein>
    <submittedName>
        <fullName evidence="2">Folate-binding protein YgfZ</fullName>
    </submittedName>
</protein>
<comment type="caution">
    <text evidence="2">The sequence shown here is derived from an EMBL/GenBank/DDBJ whole genome shotgun (WGS) entry which is preliminary data.</text>
</comment>
<dbReference type="NCBIfam" id="TIGR03317">
    <property type="entry name" value="ygfZ_signature"/>
    <property type="match status" value="1"/>
</dbReference>
<dbReference type="STRING" id="1328313.DS2_02398"/>
<dbReference type="InterPro" id="IPR017703">
    <property type="entry name" value="YgfZ/GCV_T_CS"/>
</dbReference>
<feature type="domain" description="tRNA-modifying protein YgfZ-like beta-barrel" evidence="1">
    <location>
        <begin position="198"/>
        <end position="264"/>
    </location>
</feature>
<evidence type="ECO:0000313" key="2">
    <source>
        <dbReference type="EMBL" id="EWH11997.1"/>
    </source>
</evidence>
<reference evidence="2 3" key="1">
    <citation type="journal article" date="2014" name="Genome Announc.">
        <title>Draft Genome Sequence of the Agar-Degrading Bacterium Catenovulum sp. Strain DS-2, Isolated from Intestines of Haliotis diversicolor.</title>
        <authorList>
            <person name="Shan D."/>
            <person name="Li X."/>
            <person name="Gu Z."/>
            <person name="Wei G."/>
            <person name="Gao Z."/>
            <person name="Shao Z."/>
        </authorList>
    </citation>
    <scope>NUCLEOTIDE SEQUENCE [LARGE SCALE GENOMIC DNA]</scope>
    <source>
        <strain evidence="2 3">DS-2</strain>
    </source>
</reference>
<dbReference type="PANTHER" id="PTHR22602:SF0">
    <property type="entry name" value="TRANSFERASE CAF17, MITOCHONDRIAL-RELATED"/>
    <property type="match status" value="1"/>
</dbReference>